<accession>A0A5N6TYQ3</accession>
<sequence>MGPQGDCLLDLDLCDIVIEREISRSEASTVFKVQICGKTCVMKLYYDNGDPGYSKRGRDLNCFCCELNAYCNLLKFGVCGSGFVPFFYSFIDCLNPSNFGQQLNHFRKDKYFLRVIILEYLPVAEKLNCVNYSDELFHYVLEGIKEIHRALIHHYDIYSKNMLVVSCSRIVWVDFDVAMTFKDMGIREKAYCEYEVGLVKSFGKKLKNDKLRGLLPNTTYY</sequence>
<protein>
    <recommendedName>
        <fullName evidence="3">Protein kinase domain-containing protein</fullName>
    </recommendedName>
</protein>
<keyword evidence="2" id="KW-1185">Reference proteome</keyword>
<dbReference type="SUPFAM" id="SSF56112">
    <property type="entry name" value="Protein kinase-like (PK-like)"/>
    <property type="match status" value="1"/>
</dbReference>
<evidence type="ECO:0000313" key="2">
    <source>
        <dbReference type="Proteomes" id="UP000325780"/>
    </source>
</evidence>
<dbReference type="Proteomes" id="UP000325780">
    <property type="component" value="Unassembled WGS sequence"/>
</dbReference>
<proteinExistence type="predicted"/>
<dbReference type="OrthoDB" id="4185642at2759"/>
<evidence type="ECO:0000313" key="1">
    <source>
        <dbReference type="EMBL" id="KAE8151508.1"/>
    </source>
</evidence>
<evidence type="ECO:0008006" key="3">
    <source>
        <dbReference type="Google" id="ProtNLM"/>
    </source>
</evidence>
<gene>
    <name evidence="1" type="ORF">BDV25DRAFT_128681</name>
</gene>
<reference evidence="1 2" key="1">
    <citation type="submission" date="2019-04" db="EMBL/GenBank/DDBJ databases">
        <title>Friends and foes A comparative genomics study of 23 Aspergillus species from section Flavi.</title>
        <authorList>
            <consortium name="DOE Joint Genome Institute"/>
            <person name="Kjaerbolling I."/>
            <person name="Vesth T."/>
            <person name="Frisvad J.C."/>
            <person name="Nybo J.L."/>
            <person name="Theobald S."/>
            <person name="Kildgaard S."/>
            <person name="Isbrandt T."/>
            <person name="Kuo A."/>
            <person name="Sato A."/>
            <person name="Lyhne E.K."/>
            <person name="Kogle M.E."/>
            <person name="Wiebenga A."/>
            <person name="Kun R.S."/>
            <person name="Lubbers R.J."/>
            <person name="Makela M.R."/>
            <person name="Barry K."/>
            <person name="Chovatia M."/>
            <person name="Clum A."/>
            <person name="Daum C."/>
            <person name="Haridas S."/>
            <person name="He G."/>
            <person name="LaButti K."/>
            <person name="Lipzen A."/>
            <person name="Mondo S."/>
            <person name="Riley R."/>
            <person name="Salamov A."/>
            <person name="Simmons B.A."/>
            <person name="Magnuson J.K."/>
            <person name="Henrissat B."/>
            <person name="Mortensen U.H."/>
            <person name="Larsen T.O."/>
            <person name="Devries R.P."/>
            <person name="Grigoriev I.V."/>
            <person name="Machida M."/>
            <person name="Baker S.E."/>
            <person name="Andersen M.R."/>
        </authorList>
    </citation>
    <scope>NUCLEOTIDE SEQUENCE [LARGE SCALE GENOMIC DNA]</scope>
    <source>
        <strain evidence="1 2">IBT 18842</strain>
    </source>
</reference>
<dbReference type="EMBL" id="ML742069">
    <property type="protein sequence ID" value="KAE8151508.1"/>
    <property type="molecule type" value="Genomic_DNA"/>
</dbReference>
<dbReference type="AlphaFoldDB" id="A0A5N6TYQ3"/>
<name>A0A5N6TYQ3_ASPAV</name>
<organism evidence="1 2">
    <name type="scientific">Aspergillus avenaceus</name>
    <dbReference type="NCBI Taxonomy" id="36643"/>
    <lineage>
        <taxon>Eukaryota</taxon>
        <taxon>Fungi</taxon>
        <taxon>Dikarya</taxon>
        <taxon>Ascomycota</taxon>
        <taxon>Pezizomycotina</taxon>
        <taxon>Eurotiomycetes</taxon>
        <taxon>Eurotiomycetidae</taxon>
        <taxon>Eurotiales</taxon>
        <taxon>Aspergillaceae</taxon>
        <taxon>Aspergillus</taxon>
        <taxon>Aspergillus subgen. Circumdati</taxon>
    </lineage>
</organism>
<dbReference type="InterPro" id="IPR011009">
    <property type="entry name" value="Kinase-like_dom_sf"/>
</dbReference>